<accession>A0A9D4HN40</accession>
<keyword evidence="2" id="KW-1185">Reference proteome</keyword>
<dbReference type="Proteomes" id="UP000828390">
    <property type="component" value="Unassembled WGS sequence"/>
</dbReference>
<evidence type="ECO:0000313" key="1">
    <source>
        <dbReference type="EMBL" id="KAH3724660.1"/>
    </source>
</evidence>
<dbReference type="AlphaFoldDB" id="A0A9D4HN40"/>
<sequence>MQCILVSDEKYTYIMFNYDQEKFSIKPLPEVPVAIGYIDVDFQGTILSDRHNFTKLNQETNVIPGTPPRFLKTIIIILRLL</sequence>
<reference evidence="1" key="1">
    <citation type="journal article" date="2019" name="bioRxiv">
        <title>The Genome of the Zebra Mussel, Dreissena polymorpha: A Resource for Invasive Species Research.</title>
        <authorList>
            <person name="McCartney M.A."/>
            <person name="Auch B."/>
            <person name="Kono T."/>
            <person name="Mallez S."/>
            <person name="Zhang Y."/>
            <person name="Obille A."/>
            <person name="Becker A."/>
            <person name="Abrahante J.E."/>
            <person name="Garbe J."/>
            <person name="Badalamenti J.P."/>
            <person name="Herman A."/>
            <person name="Mangelson H."/>
            <person name="Liachko I."/>
            <person name="Sullivan S."/>
            <person name="Sone E.D."/>
            <person name="Koren S."/>
            <person name="Silverstein K.A.T."/>
            <person name="Beckman K.B."/>
            <person name="Gohl D.M."/>
        </authorList>
    </citation>
    <scope>NUCLEOTIDE SEQUENCE</scope>
    <source>
        <strain evidence="1">Duluth1</strain>
        <tissue evidence="1">Whole animal</tissue>
    </source>
</reference>
<protein>
    <submittedName>
        <fullName evidence="1">Uncharacterized protein</fullName>
    </submittedName>
</protein>
<reference evidence="1" key="2">
    <citation type="submission" date="2020-11" db="EMBL/GenBank/DDBJ databases">
        <authorList>
            <person name="McCartney M.A."/>
            <person name="Auch B."/>
            <person name="Kono T."/>
            <person name="Mallez S."/>
            <person name="Becker A."/>
            <person name="Gohl D.M."/>
            <person name="Silverstein K.A.T."/>
            <person name="Koren S."/>
            <person name="Bechman K.B."/>
            <person name="Herman A."/>
            <person name="Abrahante J.E."/>
            <person name="Garbe J."/>
        </authorList>
    </citation>
    <scope>NUCLEOTIDE SEQUENCE</scope>
    <source>
        <strain evidence="1">Duluth1</strain>
        <tissue evidence="1">Whole animal</tissue>
    </source>
</reference>
<gene>
    <name evidence="1" type="ORF">DPMN_050483</name>
</gene>
<organism evidence="1 2">
    <name type="scientific">Dreissena polymorpha</name>
    <name type="common">Zebra mussel</name>
    <name type="synonym">Mytilus polymorpha</name>
    <dbReference type="NCBI Taxonomy" id="45954"/>
    <lineage>
        <taxon>Eukaryota</taxon>
        <taxon>Metazoa</taxon>
        <taxon>Spiralia</taxon>
        <taxon>Lophotrochozoa</taxon>
        <taxon>Mollusca</taxon>
        <taxon>Bivalvia</taxon>
        <taxon>Autobranchia</taxon>
        <taxon>Heteroconchia</taxon>
        <taxon>Euheterodonta</taxon>
        <taxon>Imparidentia</taxon>
        <taxon>Neoheterodontei</taxon>
        <taxon>Myida</taxon>
        <taxon>Dreissenoidea</taxon>
        <taxon>Dreissenidae</taxon>
        <taxon>Dreissena</taxon>
    </lineage>
</organism>
<dbReference type="EMBL" id="JAIWYP010000012">
    <property type="protein sequence ID" value="KAH3724660.1"/>
    <property type="molecule type" value="Genomic_DNA"/>
</dbReference>
<evidence type="ECO:0000313" key="2">
    <source>
        <dbReference type="Proteomes" id="UP000828390"/>
    </source>
</evidence>
<name>A0A9D4HN40_DREPO</name>
<comment type="caution">
    <text evidence="1">The sequence shown here is derived from an EMBL/GenBank/DDBJ whole genome shotgun (WGS) entry which is preliminary data.</text>
</comment>
<proteinExistence type="predicted"/>